<proteinExistence type="predicted"/>
<feature type="region of interest" description="Disordered" evidence="1">
    <location>
        <begin position="240"/>
        <end position="273"/>
    </location>
</feature>
<feature type="compositionally biased region" description="Gly residues" evidence="1">
    <location>
        <begin position="264"/>
        <end position="273"/>
    </location>
</feature>
<evidence type="ECO:0000256" key="1">
    <source>
        <dbReference type="SAM" id="MobiDB-lite"/>
    </source>
</evidence>
<organism evidence="2 3">
    <name type="scientific">Macrolepiota fuliginosa MF-IS2</name>
    <dbReference type="NCBI Taxonomy" id="1400762"/>
    <lineage>
        <taxon>Eukaryota</taxon>
        <taxon>Fungi</taxon>
        <taxon>Dikarya</taxon>
        <taxon>Basidiomycota</taxon>
        <taxon>Agaricomycotina</taxon>
        <taxon>Agaricomycetes</taxon>
        <taxon>Agaricomycetidae</taxon>
        <taxon>Agaricales</taxon>
        <taxon>Agaricineae</taxon>
        <taxon>Agaricaceae</taxon>
        <taxon>Macrolepiota</taxon>
    </lineage>
</organism>
<evidence type="ECO:0000313" key="3">
    <source>
        <dbReference type="Proteomes" id="UP000807342"/>
    </source>
</evidence>
<dbReference type="AlphaFoldDB" id="A0A9P5X7F6"/>
<dbReference type="EMBL" id="MU151327">
    <property type="protein sequence ID" value="KAF9445064.1"/>
    <property type="molecule type" value="Genomic_DNA"/>
</dbReference>
<dbReference type="OrthoDB" id="9997739at2759"/>
<evidence type="ECO:0008006" key="4">
    <source>
        <dbReference type="Google" id="ProtNLM"/>
    </source>
</evidence>
<evidence type="ECO:0000313" key="2">
    <source>
        <dbReference type="EMBL" id="KAF9445064.1"/>
    </source>
</evidence>
<gene>
    <name evidence="2" type="ORF">P691DRAFT_806196</name>
</gene>
<dbReference type="InterPro" id="IPR011333">
    <property type="entry name" value="SKP1/BTB/POZ_sf"/>
</dbReference>
<keyword evidence="3" id="KW-1185">Reference proteome</keyword>
<protein>
    <recommendedName>
        <fullName evidence="4">BTB domain-containing protein</fullName>
    </recommendedName>
</protein>
<dbReference type="Proteomes" id="UP000807342">
    <property type="component" value="Unassembled WGS sequence"/>
</dbReference>
<reference evidence="2" key="1">
    <citation type="submission" date="2020-11" db="EMBL/GenBank/DDBJ databases">
        <authorList>
            <consortium name="DOE Joint Genome Institute"/>
            <person name="Ahrendt S."/>
            <person name="Riley R."/>
            <person name="Andreopoulos W."/>
            <person name="Labutti K."/>
            <person name="Pangilinan J."/>
            <person name="Ruiz-Duenas F.J."/>
            <person name="Barrasa J.M."/>
            <person name="Sanchez-Garcia M."/>
            <person name="Camarero S."/>
            <person name="Miyauchi S."/>
            <person name="Serrano A."/>
            <person name="Linde D."/>
            <person name="Babiker R."/>
            <person name="Drula E."/>
            <person name="Ayuso-Fernandez I."/>
            <person name="Pacheco R."/>
            <person name="Padilla G."/>
            <person name="Ferreira P."/>
            <person name="Barriuso J."/>
            <person name="Kellner H."/>
            <person name="Castanera R."/>
            <person name="Alfaro M."/>
            <person name="Ramirez L."/>
            <person name="Pisabarro A.G."/>
            <person name="Kuo A."/>
            <person name="Tritt A."/>
            <person name="Lipzen A."/>
            <person name="He G."/>
            <person name="Yan M."/>
            <person name="Ng V."/>
            <person name="Cullen D."/>
            <person name="Martin F."/>
            <person name="Rosso M.-N."/>
            <person name="Henrissat B."/>
            <person name="Hibbett D."/>
            <person name="Martinez A.T."/>
            <person name="Grigoriev I.V."/>
        </authorList>
    </citation>
    <scope>NUCLEOTIDE SEQUENCE</scope>
    <source>
        <strain evidence="2">MF-IS2</strain>
    </source>
</reference>
<dbReference type="Gene3D" id="3.30.710.10">
    <property type="entry name" value="Potassium Channel Kv1.1, Chain A"/>
    <property type="match status" value="1"/>
</dbReference>
<feature type="compositionally biased region" description="Low complexity" evidence="1">
    <location>
        <begin position="1"/>
        <end position="18"/>
    </location>
</feature>
<feature type="region of interest" description="Disordered" evidence="1">
    <location>
        <begin position="1"/>
        <end position="28"/>
    </location>
</feature>
<accession>A0A9P5X7F6</accession>
<name>A0A9P5X7F6_9AGAR</name>
<feature type="compositionally biased region" description="Polar residues" evidence="1">
    <location>
        <begin position="19"/>
        <end position="28"/>
    </location>
</feature>
<comment type="caution">
    <text evidence="2">The sequence shown here is derived from an EMBL/GenBank/DDBJ whole genome shotgun (WGS) entry which is preliminary data.</text>
</comment>
<sequence length="273" mass="30261">MSQTGTTTTTDDAGNHTTPNTSRSLSLSTHPEYHIKGGDLHFIVACTMFRVNSYFFDRESKFWRDRLAGPVSPGDAPMNKGTSSSTAIVLDESPEDFARLLWVWYNDDYGNYSTASLENWLTILRLATKWEFPKVKKLAIEYLEKFEMDTVQRIVLYQNNSVSEKYLYPLYEKLASREERLRLDESKALGLETLVLVHEARERLRAPPSGNRLLSPVRPGIGPADIIEIVSSTFNISLADTNAEPGKSGGGPNKPGQGDKSKGKGPGGKGATK</sequence>